<dbReference type="RefSeq" id="WP_157461379.1">
    <property type="nucleotide sequence ID" value="NZ_WQLB01000043.1"/>
</dbReference>
<gene>
    <name evidence="2" type="ORF">GO986_20470</name>
</gene>
<organism evidence="2 3">
    <name type="scientific">Deinococcus arboris</name>
    <dbReference type="NCBI Taxonomy" id="2682977"/>
    <lineage>
        <taxon>Bacteria</taxon>
        <taxon>Thermotogati</taxon>
        <taxon>Deinococcota</taxon>
        <taxon>Deinococci</taxon>
        <taxon>Deinococcales</taxon>
        <taxon>Deinococcaceae</taxon>
        <taxon>Deinococcus</taxon>
    </lineage>
</organism>
<dbReference type="AlphaFoldDB" id="A0A7C9MBI9"/>
<dbReference type="Gene3D" id="2.80.10.50">
    <property type="match status" value="4"/>
</dbReference>
<evidence type="ECO:0000313" key="2">
    <source>
        <dbReference type="EMBL" id="MVN89119.1"/>
    </source>
</evidence>
<dbReference type="NCBIfam" id="TIGR02608">
    <property type="entry name" value="delta_60_rpt"/>
    <property type="match status" value="7"/>
</dbReference>
<evidence type="ECO:0000313" key="3">
    <source>
        <dbReference type="Proteomes" id="UP000483286"/>
    </source>
</evidence>
<keyword evidence="3" id="KW-1185">Reference proteome</keyword>
<dbReference type="EMBL" id="WQLB01000043">
    <property type="protein sequence ID" value="MVN89119.1"/>
    <property type="molecule type" value="Genomic_DNA"/>
</dbReference>
<reference evidence="2 3" key="1">
    <citation type="submission" date="2019-12" db="EMBL/GenBank/DDBJ databases">
        <title>Deinococcus sp. HMF7620 Genome sequencing and assembly.</title>
        <authorList>
            <person name="Kang H."/>
            <person name="Kim H."/>
            <person name="Joh K."/>
        </authorList>
    </citation>
    <scope>NUCLEOTIDE SEQUENCE [LARGE SCALE GENOMIC DNA]</scope>
    <source>
        <strain evidence="2 3">HMF7620</strain>
    </source>
</reference>
<keyword evidence="1" id="KW-0732">Signal</keyword>
<evidence type="ECO:0008006" key="4">
    <source>
        <dbReference type="Google" id="ProtNLM"/>
    </source>
</evidence>
<name>A0A7C9MBI9_9DEIO</name>
<proteinExistence type="predicted"/>
<dbReference type="InterPro" id="IPR013431">
    <property type="entry name" value="Delta_60_rpt"/>
</dbReference>
<dbReference type="PROSITE" id="PS51257">
    <property type="entry name" value="PROKAR_LIPOPROTEIN"/>
    <property type="match status" value="1"/>
</dbReference>
<feature type="chain" id="PRO_5029001236" description="Delta-60 repeat protein" evidence="1">
    <location>
        <begin position="23"/>
        <end position="754"/>
    </location>
</feature>
<accession>A0A7C9MBI9</accession>
<evidence type="ECO:0000256" key="1">
    <source>
        <dbReference type="SAM" id="SignalP"/>
    </source>
</evidence>
<dbReference type="Pfam" id="PF17164">
    <property type="entry name" value="DUF5122"/>
    <property type="match status" value="5"/>
</dbReference>
<dbReference type="Proteomes" id="UP000483286">
    <property type="component" value="Unassembled WGS sequence"/>
</dbReference>
<protein>
    <recommendedName>
        <fullName evidence="4">Delta-60 repeat protein</fullName>
    </recommendedName>
</protein>
<comment type="caution">
    <text evidence="2">The sequence shown here is derived from an EMBL/GenBank/DDBJ whole genome shotgun (WGS) entry which is preliminary data.</text>
</comment>
<sequence length="754" mass="77084">MRVPVFIMLTALLLTGCRQDLAEAPLPTPVVEEPVKPPMPVIVGAPIAITFSGLGEAQPVVTAQTLSGQALTSPTSVTVGETATVRSSTDIVPPGQPRSAGFRYLHVTFPVSVSGTAVTNLTFLGAALNGNPAQSAVYALTKYPGGSAAPYTGSELTALAAAIDPASPVTQDVFAQVPALVPGEEDALQLYNEADVAGLTLPNGQQGSVLPYGFVSHAGPSRTLPVGSNTGTVTLAIKIPLQALPKDDPYTVQLTFVPVLDSVTSITESLEAQLPRNQTAFQAAVNRLGTPVIKTLAGSTRTSGTVFCRVRVAGNAGSPNAFLTASSGASSSPGQLDTCFGSGGIVRVDARTNDDLRGVVVQSSGKIVVAGDASSAQNDSDTVLVRYTAEGLPDTTFGTNGRAINVFGGDDQVLGLRQQTDGKLVIGGTNRIPGVNGNPSTYGTDFAATRYSADGVLDSSFGTNGYAIVNRTGVDSLTALAVQGDNKVVLIGTTTTSARIVRLNANGSLDTTFDTDGIVDFKYSTTALVQVPNAVEIQSDGKIVVAGYTSEAGNDYENVALARFNANGSFDTSFDGDGIVITDATQRIASVTSSGSDRANGLTIQSDGKIVTVGSVGDRNLGSRQDIIVARYLTTGALDTSFGSGGIGFFDPGRSGNALDTANAVRQQTDGKLVIAGNSNNGAATGTDPLLMRLTTTGALDTAYGTQGYLRAPIDSGSITEYGYALDLQSDGKAVAAGTVTGSPSDGFIIRAVP</sequence>
<feature type="signal peptide" evidence="1">
    <location>
        <begin position="1"/>
        <end position="22"/>
    </location>
</feature>